<dbReference type="OrthoDB" id="6359816at2759"/>
<evidence type="ECO:0000313" key="2">
    <source>
        <dbReference type="EMBL" id="CAD6441481.1"/>
    </source>
</evidence>
<dbReference type="Proteomes" id="UP000624404">
    <property type="component" value="Unassembled WGS sequence"/>
</dbReference>
<dbReference type="Pfam" id="PF00651">
    <property type="entry name" value="BTB"/>
    <property type="match status" value="1"/>
</dbReference>
<dbReference type="AlphaFoldDB" id="A0A8H2ZKU9"/>
<dbReference type="EMBL" id="CAJHIA010000006">
    <property type="protein sequence ID" value="CAD6441481.1"/>
    <property type="molecule type" value="Genomic_DNA"/>
</dbReference>
<protein>
    <submittedName>
        <fullName evidence="2">8381d201-8d09-46f8-90a6-3cc1c6cbfc1d</fullName>
    </submittedName>
</protein>
<dbReference type="InterPro" id="IPR011333">
    <property type="entry name" value="SKP1/BTB/POZ_sf"/>
</dbReference>
<dbReference type="Gene3D" id="3.30.710.10">
    <property type="entry name" value="Potassium Channel Kv1.1, Chain A"/>
    <property type="match status" value="1"/>
</dbReference>
<organism evidence="2 3">
    <name type="scientific">Sclerotinia trifoliorum</name>
    <dbReference type="NCBI Taxonomy" id="28548"/>
    <lineage>
        <taxon>Eukaryota</taxon>
        <taxon>Fungi</taxon>
        <taxon>Dikarya</taxon>
        <taxon>Ascomycota</taxon>
        <taxon>Pezizomycotina</taxon>
        <taxon>Leotiomycetes</taxon>
        <taxon>Helotiales</taxon>
        <taxon>Sclerotiniaceae</taxon>
        <taxon>Sclerotinia</taxon>
    </lineage>
</organism>
<dbReference type="SUPFAM" id="SSF54695">
    <property type="entry name" value="POZ domain"/>
    <property type="match status" value="1"/>
</dbReference>
<dbReference type="PANTHER" id="PTHR47843:SF2">
    <property type="entry name" value="BTB DOMAIN-CONTAINING PROTEIN"/>
    <property type="match status" value="1"/>
</dbReference>
<dbReference type="InterPro" id="IPR000210">
    <property type="entry name" value="BTB/POZ_dom"/>
</dbReference>
<reference evidence="2" key="1">
    <citation type="submission" date="2020-10" db="EMBL/GenBank/DDBJ databases">
        <authorList>
            <person name="Kusch S."/>
        </authorList>
    </citation>
    <scope>NUCLEOTIDE SEQUENCE</scope>
    <source>
        <strain evidence="2">SwB9</strain>
    </source>
</reference>
<evidence type="ECO:0000259" key="1">
    <source>
        <dbReference type="PROSITE" id="PS50097"/>
    </source>
</evidence>
<keyword evidence="3" id="KW-1185">Reference proteome</keyword>
<proteinExistence type="predicted"/>
<dbReference type="PANTHER" id="PTHR47843">
    <property type="entry name" value="BTB DOMAIN-CONTAINING PROTEIN-RELATED"/>
    <property type="match status" value="1"/>
</dbReference>
<dbReference type="CDD" id="cd18186">
    <property type="entry name" value="BTB_POZ_ZBTB_KLHL-like"/>
    <property type="match status" value="1"/>
</dbReference>
<feature type="domain" description="BTB" evidence="1">
    <location>
        <begin position="16"/>
        <end position="86"/>
    </location>
</feature>
<sequence>MTSSKFPNLGTALGDEVVTVTVGKEKRKFVLHKQLLCDSVQYFRSAFSAGAFKEGQESIMDIPEDEPEAFELFVNWLYRASLPTSSRSGDLHWLLSLYIFAEKLCMNELANKTIDAIQAMTSHPEIYLPLNMEVTKKIWRNTSPTSPLRTFCIHALVFELCNFEQLHEGLGRQSFMDNYDLIASWSYFKDNCDLYASFFIQLQKHSINDLPCDPSDLSLWTKCYFHRHSKGEICHN</sequence>
<accession>A0A8H2ZKU9</accession>
<comment type="caution">
    <text evidence="2">The sequence shown here is derived from an EMBL/GenBank/DDBJ whole genome shotgun (WGS) entry which is preliminary data.</text>
</comment>
<dbReference type="PROSITE" id="PS50097">
    <property type="entry name" value="BTB"/>
    <property type="match status" value="1"/>
</dbReference>
<name>A0A8H2ZKU9_9HELO</name>
<evidence type="ECO:0000313" key="3">
    <source>
        <dbReference type="Proteomes" id="UP000624404"/>
    </source>
</evidence>
<gene>
    <name evidence="2" type="ORF">SCLTRI_LOCUS1270</name>
</gene>